<proteinExistence type="predicted"/>
<dbReference type="EMBL" id="AZCU01000014">
    <property type="protein sequence ID" value="KRK23626.1"/>
    <property type="molecule type" value="Genomic_DNA"/>
</dbReference>
<reference evidence="1 2" key="1">
    <citation type="journal article" date="2015" name="Genome Announc.">
        <title>Expanding the biotechnology potential of lactobacilli through comparative genomics of 213 strains and associated genera.</title>
        <authorList>
            <person name="Sun Z."/>
            <person name="Harris H.M."/>
            <person name="McCann A."/>
            <person name="Guo C."/>
            <person name="Argimon S."/>
            <person name="Zhang W."/>
            <person name="Yang X."/>
            <person name="Jeffery I.B."/>
            <person name="Cooney J.C."/>
            <person name="Kagawa T.F."/>
            <person name="Liu W."/>
            <person name="Song Y."/>
            <person name="Salvetti E."/>
            <person name="Wrobel A."/>
            <person name="Rasinkangas P."/>
            <person name="Parkhill J."/>
            <person name="Rea M.C."/>
            <person name="O'Sullivan O."/>
            <person name="Ritari J."/>
            <person name="Douillard F.P."/>
            <person name="Paul Ross R."/>
            <person name="Yang R."/>
            <person name="Briner A.E."/>
            <person name="Felis G.E."/>
            <person name="de Vos W.M."/>
            <person name="Barrangou R."/>
            <person name="Klaenhammer T.R."/>
            <person name="Caufield P.W."/>
            <person name="Cui Y."/>
            <person name="Zhang H."/>
            <person name="O'Toole P.W."/>
        </authorList>
    </citation>
    <scope>NUCLEOTIDE SEQUENCE [LARGE SCALE GENOMIC DNA]</scope>
    <source>
        <strain evidence="1 2">DSM 20314</strain>
    </source>
</reference>
<evidence type="ECO:0000313" key="2">
    <source>
        <dbReference type="Proteomes" id="UP000051020"/>
    </source>
</evidence>
<sequence length="78" mass="8803">MPDKGIMKRVNLIYAPNGTGKTSLSLIFQSLSTKNEKLILKKKSVLVEGELEVGAILDDKAEEFKRNQWTDKELLLVK</sequence>
<gene>
    <name evidence="1" type="ORF">FD24_GL000831</name>
</gene>
<organism evidence="1 2">
    <name type="scientific">Lactiplantibacillus pentosus DSM 20314</name>
    <dbReference type="NCBI Taxonomy" id="1423791"/>
    <lineage>
        <taxon>Bacteria</taxon>
        <taxon>Bacillati</taxon>
        <taxon>Bacillota</taxon>
        <taxon>Bacilli</taxon>
        <taxon>Lactobacillales</taxon>
        <taxon>Lactobacillaceae</taxon>
        <taxon>Lactiplantibacillus</taxon>
    </lineage>
</organism>
<protein>
    <recommendedName>
        <fullName evidence="3">Protein CR006 P-loop domain-containing protein</fullName>
    </recommendedName>
</protein>
<accession>A0A837RAG8</accession>
<name>A0A837RAG8_LACPE</name>
<evidence type="ECO:0000313" key="1">
    <source>
        <dbReference type="EMBL" id="KRK23626.1"/>
    </source>
</evidence>
<evidence type="ECO:0008006" key="3">
    <source>
        <dbReference type="Google" id="ProtNLM"/>
    </source>
</evidence>
<dbReference type="Proteomes" id="UP000051020">
    <property type="component" value="Unassembled WGS sequence"/>
</dbReference>
<comment type="caution">
    <text evidence="1">The sequence shown here is derived from an EMBL/GenBank/DDBJ whole genome shotgun (WGS) entry which is preliminary data.</text>
</comment>
<dbReference type="AlphaFoldDB" id="A0A837RAG8"/>